<keyword evidence="11" id="KW-1185">Reference proteome</keyword>
<dbReference type="GO" id="GO:0047408">
    <property type="term" value="F:alkenylglycerophosphocholine hydrolase activity"/>
    <property type="evidence" value="ECO:0007669"/>
    <property type="project" value="UniProtKB-EC"/>
</dbReference>
<gene>
    <name evidence="10" type="ORF">PAPOLLO_LOCUS27346</name>
</gene>
<evidence type="ECO:0000256" key="7">
    <source>
        <dbReference type="ARBA" id="ARBA00049458"/>
    </source>
</evidence>
<accession>A0A8S3Y9A1</accession>
<dbReference type="Proteomes" id="UP000691718">
    <property type="component" value="Unassembled WGS sequence"/>
</dbReference>
<comment type="subcellular location">
    <subcellularLocation>
        <location evidence="1">Membrane</location>
        <topology evidence="1">Multi-pass membrane protein</topology>
    </subcellularLocation>
</comment>
<comment type="catalytic activity">
    <reaction evidence="7">
        <text>a 1-O-(1Z-alkenyl)-sn-glycero-3-phosphoethanolamine + H2O = a 2,3-saturated aldehyde + sn-glycero-3-phosphoethanolamine</text>
        <dbReference type="Rhea" id="RHEA:16905"/>
        <dbReference type="ChEBI" id="CHEBI:15377"/>
        <dbReference type="ChEBI" id="CHEBI:73359"/>
        <dbReference type="ChEBI" id="CHEBI:77288"/>
        <dbReference type="ChEBI" id="CHEBI:143890"/>
        <dbReference type="EC" id="3.3.2.2"/>
    </reaction>
</comment>
<dbReference type="InterPro" id="IPR012506">
    <property type="entry name" value="TMEM86B-like"/>
</dbReference>
<evidence type="ECO:0000256" key="8">
    <source>
        <dbReference type="ARBA" id="ARBA00049560"/>
    </source>
</evidence>
<keyword evidence="3 9" id="KW-0812">Transmembrane</keyword>
<dbReference type="GO" id="GO:0016020">
    <property type="term" value="C:membrane"/>
    <property type="evidence" value="ECO:0007669"/>
    <property type="project" value="UniProtKB-SubCell"/>
</dbReference>
<evidence type="ECO:0000256" key="9">
    <source>
        <dbReference type="SAM" id="Phobius"/>
    </source>
</evidence>
<evidence type="ECO:0000256" key="3">
    <source>
        <dbReference type="ARBA" id="ARBA00022692"/>
    </source>
</evidence>
<keyword evidence="5 9" id="KW-0472">Membrane</keyword>
<evidence type="ECO:0000256" key="6">
    <source>
        <dbReference type="ARBA" id="ARBA00035673"/>
    </source>
</evidence>
<evidence type="ECO:0000256" key="4">
    <source>
        <dbReference type="ARBA" id="ARBA00022989"/>
    </source>
</evidence>
<proteinExistence type="inferred from homology"/>
<sequence length="250" mass="26306">MAVDLSNCDLAQLKRVGVGGQLVPFFKTVCVYFVVGAGAPSATTAAVKCAPVLCLLICVLLKAAMAPGERSRYSRCVCLGLALSALGDAALVWPRLLVAGMALFGAAHVAYVAAFGLQPFQPALAAACALATTLYVTTLHAGPLTLAVHVYSALLATMAWRGACRRGPQRAGALLFAFSDAVLGYSLFGGPVPYKQVIVMSTYYLGQLLIALSALQHPEQSQVAAVEHETLDSTPPLPHTTFRNREVMTR</sequence>
<feature type="transmembrane region" description="Helical" evidence="9">
    <location>
        <begin position="22"/>
        <end position="39"/>
    </location>
</feature>
<dbReference type="PANTHER" id="PTHR31885">
    <property type="entry name" value="GH04784P"/>
    <property type="match status" value="1"/>
</dbReference>
<reference evidence="10" key="1">
    <citation type="submission" date="2021-04" db="EMBL/GenBank/DDBJ databases">
        <authorList>
            <person name="Tunstrom K."/>
        </authorList>
    </citation>
    <scope>NUCLEOTIDE SEQUENCE</scope>
</reference>
<feature type="transmembrane region" description="Helical" evidence="9">
    <location>
        <begin position="45"/>
        <end position="64"/>
    </location>
</feature>
<keyword evidence="4 9" id="KW-1133">Transmembrane helix</keyword>
<evidence type="ECO:0000313" key="11">
    <source>
        <dbReference type="Proteomes" id="UP000691718"/>
    </source>
</evidence>
<name>A0A8S3Y9A1_PARAO</name>
<dbReference type="AlphaFoldDB" id="A0A8S3Y9A1"/>
<dbReference type="Pfam" id="PF07947">
    <property type="entry name" value="YhhN"/>
    <property type="match status" value="1"/>
</dbReference>
<dbReference type="OrthoDB" id="2133758at2759"/>
<organism evidence="10 11">
    <name type="scientific">Parnassius apollo</name>
    <name type="common">Apollo butterfly</name>
    <name type="synonym">Papilio apollo</name>
    <dbReference type="NCBI Taxonomy" id="110799"/>
    <lineage>
        <taxon>Eukaryota</taxon>
        <taxon>Metazoa</taxon>
        <taxon>Ecdysozoa</taxon>
        <taxon>Arthropoda</taxon>
        <taxon>Hexapoda</taxon>
        <taxon>Insecta</taxon>
        <taxon>Pterygota</taxon>
        <taxon>Neoptera</taxon>
        <taxon>Endopterygota</taxon>
        <taxon>Lepidoptera</taxon>
        <taxon>Glossata</taxon>
        <taxon>Ditrysia</taxon>
        <taxon>Papilionoidea</taxon>
        <taxon>Papilionidae</taxon>
        <taxon>Parnassiinae</taxon>
        <taxon>Parnassini</taxon>
        <taxon>Parnassius</taxon>
        <taxon>Parnassius</taxon>
    </lineage>
</organism>
<feature type="transmembrane region" description="Helical" evidence="9">
    <location>
        <begin position="99"/>
        <end position="117"/>
    </location>
</feature>
<comment type="caution">
    <text evidence="10">The sequence shown here is derived from an EMBL/GenBank/DDBJ whole genome shotgun (WGS) entry which is preliminary data.</text>
</comment>
<evidence type="ECO:0000256" key="2">
    <source>
        <dbReference type="ARBA" id="ARBA00007375"/>
    </source>
</evidence>
<protein>
    <recommendedName>
        <fullName evidence="6">lysoplasmalogenase</fullName>
        <ecNumber evidence="6">3.3.2.2</ecNumber>
    </recommendedName>
</protein>
<dbReference type="EMBL" id="CAJQZP010001641">
    <property type="protein sequence ID" value="CAG5057821.1"/>
    <property type="molecule type" value="Genomic_DNA"/>
</dbReference>
<evidence type="ECO:0000256" key="5">
    <source>
        <dbReference type="ARBA" id="ARBA00023136"/>
    </source>
</evidence>
<dbReference type="PANTHER" id="PTHR31885:SF6">
    <property type="entry name" value="GH04784P"/>
    <property type="match status" value="1"/>
</dbReference>
<dbReference type="EC" id="3.3.2.2" evidence="6"/>
<comment type="catalytic activity">
    <reaction evidence="8">
        <text>a 1-O-(1Z-alkenyl)-sn-glycero-3-phosphocholine + H2O = a 2,3-saturated aldehyde + sn-glycerol 3-phosphocholine</text>
        <dbReference type="Rhea" id="RHEA:22544"/>
        <dbReference type="ChEBI" id="CHEBI:15377"/>
        <dbReference type="ChEBI" id="CHEBI:16870"/>
        <dbReference type="ChEBI" id="CHEBI:73359"/>
        <dbReference type="ChEBI" id="CHEBI:77287"/>
        <dbReference type="EC" id="3.3.2.2"/>
    </reaction>
</comment>
<comment type="similarity">
    <text evidence="2">Belongs to the TMEM86 family.</text>
</comment>
<evidence type="ECO:0000256" key="1">
    <source>
        <dbReference type="ARBA" id="ARBA00004141"/>
    </source>
</evidence>
<evidence type="ECO:0000313" key="10">
    <source>
        <dbReference type="EMBL" id="CAG5057821.1"/>
    </source>
</evidence>